<protein>
    <recommendedName>
        <fullName evidence="1">DUF7734 domain-containing protein</fullName>
    </recommendedName>
</protein>
<gene>
    <name evidence="2" type="ORF">H1P_420016</name>
</gene>
<dbReference type="InterPro" id="IPR056636">
    <property type="entry name" value="DUF7734"/>
</dbReference>
<feature type="domain" description="DUF7734" evidence="1">
    <location>
        <begin position="8"/>
        <end position="95"/>
    </location>
</feature>
<keyword evidence="3" id="KW-1185">Reference proteome</keyword>
<dbReference type="AlphaFoldDB" id="A0A563VXS9"/>
<evidence type="ECO:0000259" key="1">
    <source>
        <dbReference type="Pfam" id="PF24869"/>
    </source>
</evidence>
<dbReference type="Pfam" id="PF24869">
    <property type="entry name" value="DUF7734"/>
    <property type="match status" value="1"/>
</dbReference>
<evidence type="ECO:0000313" key="2">
    <source>
        <dbReference type="EMBL" id="VEP16215.1"/>
    </source>
</evidence>
<dbReference type="RefSeq" id="WP_144865974.1">
    <property type="nucleotide sequence ID" value="NZ_LR213802.1"/>
</dbReference>
<dbReference type="OrthoDB" id="463229at2"/>
<dbReference type="EMBL" id="CAACVJ010000357">
    <property type="protein sequence ID" value="VEP16215.1"/>
    <property type="molecule type" value="Genomic_DNA"/>
</dbReference>
<evidence type="ECO:0000313" key="3">
    <source>
        <dbReference type="Proteomes" id="UP000320055"/>
    </source>
</evidence>
<sequence length="100" mass="11159">MVKAIGWRLEKYTTTHQEEVLIVTLVTSSGEEDTVMIYNGFSGSLVKPTTYDPDIPVIEPNATIISIDRLASPYNPAQPEYIQQGLTLKEMEQMLLKSGI</sequence>
<dbReference type="PANTHER" id="PTHR36729">
    <property type="entry name" value="EXPRESSED PROTEIN"/>
    <property type="match status" value="1"/>
</dbReference>
<proteinExistence type="predicted"/>
<accession>A0A563VXS9</accession>
<name>A0A563VXS9_9CYAN</name>
<organism evidence="2 3">
    <name type="scientific">Hyella patelloides LEGE 07179</name>
    <dbReference type="NCBI Taxonomy" id="945734"/>
    <lineage>
        <taxon>Bacteria</taxon>
        <taxon>Bacillati</taxon>
        <taxon>Cyanobacteriota</taxon>
        <taxon>Cyanophyceae</taxon>
        <taxon>Pleurocapsales</taxon>
        <taxon>Hyellaceae</taxon>
        <taxon>Hyella</taxon>
    </lineage>
</organism>
<reference evidence="2 3" key="1">
    <citation type="submission" date="2019-01" db="EMBL/GenBank/DDBJ databases">
        <authorList>
            <person name="Brito A."/>
        </authorList>
    </citation>
    <scope>NUCLEOTIDE SEQUENCE [LARGE SCALE GENOMIC DNA]</scope>
    <source>
        <strain evidence="2">1</strain>
    </source>
</reference>
<dbReference type="Proteomes" id="UP000320055">
    <property type="component" value="Unassembled WGS sequence"/>
</dbReference>
<dbReference type="PANTHER" id="PTHR36729:SF2">
    <property type="entry name" value="EXPRESSED PROTEIN"/>
    <property type="match status" value="1"/>
</dbReference>